<proteinExistence type="predicted"/>
<accession>A0A0A9EQ29</accession>
<protein>
    <submittedName>
        <fullName evidence="1">Uncharacterized protein</fullName>
    </submittedName>
</protein>
<reference evidence="1" key="2">
    <citation type="journal article" date="2015" name="Data Brief">
        <title>Shoot transcriptome of the giant reed, Arundo donax.</title>
        <authorList>
            <person name="Barrero R.A."/>
            <person name="Guerrero F.D."/>
            <person name="Moolhuijzen P."/>
            <person name="Goolsby J.A."/>
            <person name="Tidwell J."/>
            <person name="Bellgard S.E."/>
            <person name="Bellgard M.I."/>
        </authorList>
    </citation>
    <scope>NUCLEOTIDE SEQUENCE</scope>
    <source>
        <tissue evidence="1">Shoot tissue taken approximately 20 cm above the soil surface</tissue>
    </source>
</reference>
<reference evidence="1" key="1">
    <citation type="submission" date="2014-09" db="EMBL/GenBank/DDBJ databases">
        <authorList>
            <person name="Magalhaes I.L.F."/>
            <person name="Oliveira U."/>
            <person name="Santos F.R."/>
            <person name="Vidigal T.H.D.A."/>
            <person name="Brescovit A.D."/>
            <person name="Santos A.J."/>
        </authorList>
    </citation>
    <scope>NUCLEOTIDE SEQUENCE</scope>
    <source>
        <tissue evidence="1">Shoot tissue taken approximately 20 cm above the soil surface</tissue>
    </source>
</reference>
<name>A0A0A9EQ29_ARUDO</name>
<evidence type="ECO:0000313" key="1">
    <source>
        <dbReference type="EMBL" id="JAD98092.1"/>
    </source>
</evidence>
<dbReference type="AlphaFoldDB" id="A0A0A9EQ29"/>
<organism evidence="1">
    <name type="scientific">Arundo donax</name>
    <name type="common">Giant reed</name>
    <name type="synonym">Donax arundinaceus</name>
    <dbReference type="NCBI Taxonomy" id="35708"/>
    <lineage>
        <taxon>Eukaryota</taxon>
        <taxon>Viridiplantae</taxon>
        <taxon>Streptophyta</taxon>
        <taxon>Embryophyta</taxon>
        <taxon>Tracheophyta</taxon>
        <taxon>Spermatophyta</taxon>
        <taxon>Magnoliopsida</taxon>
        <taxon>Liliopsida</taxon>
        <taxon>Poales</taxon>
        <taxon>Poaceae</taxon>
        <taxon>PACMAD clade</taxon>
        <taxon>Arundinoideae</taxon>
        <taxon>Arundineae</taxon>
        <taxon>Arundo</taxon>
    </lineage>
</organism>
<sequence length="36" mass="4326">MESVWLLSSERFSFLFLPKTFCCEYAKLCEYPSEKI</sequence>
<dbReference type="EMBL" id="GBRH01199803">
    <property type="protein sequence ID" value="JAD98092.1"/>
    <property type="molecule type" value="Transcribed_RNA"/>
</dbReference>